<sequence length="34" mass="4063">MEDRVLRNNSRGKKHEVEDHRRNVKLSKNKTSVT</sequence>
<evidence type="ECO:0000256" key="1">
    <source>
        <dbReference type="SAM" id="MobiDB-lite"/>
    </source>
</evidence>
<feature type="region of interest" description="Disordered" evidence="1">
    <location>
        <begin position="1"/>
        <end position="34"/>
    </location>
</feature>
<reference evidence="2" key="1">
    <citation type="journal article" date="2019" name="Sci. Rep.">
        <title>Draft genome of Tanacetum cinerariifolium, the natural source of mosquito coil.</title>
        <authorList>
            <person name="Yamashiro T."/>
            <person name="Shiraishi A."/>
            <person name="Satake H."/>
            <person name="Nakayama K."/>
        </authorList>
    </citation>
    <scope>NUCLEOTIDE SEQUENCE</scope>
</reference>
<protein>
    <submittedName>
        <fullName evidence="2">Uncharacterized protein</fullName>
    </submittedName>
</protein>
<dbReference type="AlphaFoldDB" id="A0A699R4Q2"/>
<comment type="caution">
    <text evidence="2">The sequence shown here is derived from an EMBL/GenBank/DDBJ whole genome shotgun (WGS) entry which is preliminary data.</text>
</comment>
<dbReference type="EMBL" id="BKCJ011075690">
    <property type="protein sequence ID" value="GFC80575.1"/>
    <property type="molecule type" value="Genomic_DNA"/>
</dbReference>
<accession>A0A699R4Q2</accession>
<organism evidence="2">
    <name type="scientific">Tanacetum cinerariifolium</name>
    <name type="common">Dalmatian daisy</name>
    <name type="synonym">Chrysanthemum cinerariifolium</name>
    <dbReference type="NCBI Taxonomy" id="118510"/>
    <lineage>
        <taxon>Eukaryota</taxon>
        <taxon>Viridiplantae</taxon>
        <taxon>Streptophyta</taxon>
        <taxon>Embryophyta</taxon>
        <taxon>Tracheophyta</taxon>
        <taxon>Spermatophyta</taxon>
        <taxon>Magnoliopsida</taxon>
        <taxon>eudicotyledons</taxon>
        <taxon>Gunneridae</taxon>
        <taxon>Pentapetalae</taxon>
        <taxon>asterids</taxon>
        <taxon>campanulids</taxon>
        <taxon>Asterales</taxon>
        <taxon>Asteraceae</taxon>
        <taxon>Asteroideae</taxon>
        <taxon>Anthemideae</taxon>
        <taxon>Anthemidinae</taxon>
        <taxon>Tanacetum</taxon>
    </lineage>
</organism>
<feature type="non-terminal residue" evidence="2">
    <location>
        <position position="34"/>
    </location>
</feature>
<gene>
    <name evidence="2" type="ORF">Tci_852545</name>
</gene>
<name>A0A699R4Q2_TANCI</name>
<evidence type="ECO:0000313" key="2">
    <source>
        <dbReference type="EMBL" id="GFC80575.1"/>
    </source>
</evidence>
<proteinExistence type="predicted"/>